<comment type="subcellular location">
    <subcellularLocation>
        <location evidence="1">Nucleus</location>
        <location evidence="1">Nucleolus</location>
    </subcellularLocation>
</comment>
<organism evidence="16">
    <name type="scientific">Drosophila rhopaloa</name>
    <name type="common">Fruit fly</name>
    <dbReference type="NCBI Taxonomy" id="1041015"/>
    <lineage>
        <taxon>Eukaryota</taxon>
        <taxon>Metazoa</taxon>
        <taxon>Ecdysozoa</taxon>
        <taxon>Arthropoda</taxon>
        <taxon>Hexapoda</taxon>
        <taxon>Insecta</taxon>
        <taxon>Pterygota</taxon>
        <taxon>Neoptera</taxon>
        <taxon>Endopterygota</taxon>
        <taxon>Diptera</taxon>
        <taxon>Brachycera</taxon>
        <taxon>Muscomorpha</taxon>
        <taxon>Ephydroidea</taxon>
        <taxon>Drosophilidae</taxon>
        <taxon>Drosophila</taxon>
        <taxon>Sophophora</taxon>
    </lineage>
</organism>
<evidence type="ECO:0000256" key="4">
    <source>
        <dbReference type="ARBA" id="ARBA00022679"/>
    </source>
</evidence>
<dbReference type="GO" id="GO:0005524">
    <property type="term" value="F:ATP binding"/>
    <property type="evidence" value="ECO:0007669"/>
    <property type="project" value="UniProtKB-KW"/>
</dbReference>
<feature type="domain" description="NOL9 N-terminal" evidence="12">
    <location>
        <begin position="551"/>
        <end position="698"/>
    </location>
</feature>
<evidence type="ECO:0000256" key="2">
    <source>
        <dbReference type="ARBA" id="ARBA00011003"/>
    </source>
</evidence>
<evidence type="ECO:0000256" key="5">
    <source>
        <dbReference type="ARBA" id="ARBA00022741"/>
    </source>
</evidence>
<evidence type="ECO:0000259" key="13">
    <source>
        <dbReference type="Pfam" id="PF25467"/>
    </source>
</evidence>
<evidence type="ECO:0000313" key="15">
    <source>
        <dbReference type="Proteomes" id="UP001652680"/>
    </source>
</evidence>
<dbReference type="Pfam" id="PF25467">
    <property type="entry name" value="NOL9_C"/>
    <property type="match status" value="1"/>
</dbReference>
<evidence type="ECO:0000256" key="9">
    <source>
        <dbReference type="ARBA" id="ARBA00071212"/>
    </source>
</evidence>
<keyword evidence="8" id="KW-0539">Nucleus</keyword>
<keyword evidence="15" id="KW-1185">Reference proteome</keyword>
<reference evidence="15" key="1">
    <citation type="journal article" date="2021" name="Elife">
        <title>Highly contiguous assemblies of 101 drosophilid genomes.</title>
        <authorList>
            <person name="Kim B.Y."/>
            <person name="Wang J.R."/>
            <person name="Miller D.E."/>
            <person name="Barmina O."/>
            <person name="Delaney E."/>
            <person name="Thompson A."/>
            <person name="Comeault A.A."/>
            <person name="Peede D."/>
            <person name="D'Agostino E.R."/>
            <person name="Pelaez J."/>
            <person name="Aguilar J.M."/>
            <person name="Haji D."/>
            <person name="Matsunaga T."/>
            <person name="Armstrong E.E."/>
            <person name="Zych M."/>
            <person name="Ogawa Y."/>
            <person name="Stamenkovic-Radak M."/>
            <person name="Jelic M."/>
            <person name="Veselinovic M.S."/>
            <person name="Tanaskovic M."/>
            <person name="Eric P."/>
            <person name="Gao J.J."/>
            <person name="Katoh T.K."/>
            <person name="Toda M.J."/>
            <person name="Watabe H."/>
            <person name="Watada M."/>
            <person name="Davis J.S."/>
            <person name="Moyle L.C."/>
            <person name="Manoli G."/>
            <person name="Bertolini E."/>
            <person name="Kostal V."/>
            <person name="Hawley R.S."/>
            <person name="Takahashi A."/>
            <person name="Jones C.D."/>
            <person name="Price D.K."/>
            <person name="Whiteman N."/>
            <person name="Kopp A."/>
            <person name="Matute D.R."/>
            <person name="Petrov D.A."/>
        </authorList>
    </citation>
    <scope>NUCLEOTIDE SEQUENCE [LARGE SCALE GENOMIC DNA]</scope>
</reference>
<dbReference type="AlphaFoldDB" id="A0A6P4FJ61"/>
<dbReference type="InterPro" id="IPR045116">
    <property type="entry name" value="Clp1/Grc3"/>
</dbReference>
<dbReference type="InterPro" id="IPR027417">
    <property type="entry name" value="P-loop_NTPase"/>
</dbReference>
<keyword evidence="6" id="KW-0418">Kinase</keyword>
<dbReference type="GO" id="GO:0000448">
    <property type="term" value="P:cleavage in ITS2 between 5.8S rRNA and LSU-rRNA of tricistronic rRNA transcript (SSU-rRNA, 5.8S rRNA, LSU-rRNA)"/>
    <property type="evidence" value="ECO:0007669"/>
    <property type="project" value="TreeGrafter"/>
</dbReference>
<evidence type="ECO:0000259" key="12">
    <source>
        <dbReference type="Pfam" id="PF24419"/>
    </source>
</evidence>
<dbReference type="EnsemblMetazoa" id="XM_017129862.2">
    <property type="protein sequence ID" value="XP_016985351.1"/>
    <property type="gene ID" value="LOC108048910"/>
</dbReference>
<evidence type="ECO:0000256" key="7">
    <source>
        <dbReference type="ARBA" id="ARBA00022840"/>
    </source>
</evidence>
<proteinExistence type="inferred from homology"/>
<keyword evidence="5" id="KW-0547">Nucleotide-binding</keyword>
<evidence type="ECO:0000256" key="8">
    <source>
        <dbReference type="ARBA" id="ARBA00023242"/>
    </source>
</evidence>
<keyword evidence="7" id="KW-0067">ATP-binding</keyword>
<sequence>MIIDKLNSLMLKEMQLSFQLTEERERASGRSKPGKPVPKPLTSKQKVFPKTSSAPAEISAPKKQKGMEYPQKSKGNWKTAQKRAVPTEEPKPESSPSIKKPKKDDAFPAKKSKVKSQIISPQKNKVPKAPLVPEKHNHSWTINNKKGSKQQVAKKNDIDNLSKAKVEFPPIAKSFKVTKVNFIPGKSKKCFQKGERIQSSVVESVGTNGLVKHSSSEESFAEEREGSRQDGFEMAKRLKADRKGLVRKIELFKNALTKTDSDDDDYDEADKEPKIFKGHGKEVVKKVKVLKNSPQSSKDFESNQCDLIEVFQNALAETESDDDDFEPQGSEDFESEEFDSEDYGSEEFDSEDSDADFDSEDMEDFDSDEDFDSEYSESEYSDSEDFGSNIFDSDDLDSTYEPPEIDGFFDDPPLGIQKEPLIIEEIFDDQPVDKNQKKLVKYIHKEKETVKEATVVNEIVKETAVAEEIVENATVVNGVVEKSTVNDEVVKESIQELPSNTAEYPKDLKEIEVHAEEVLAENVTPAKEKVSLPNETPFYRNPLSSPTELTVFENSLKSNHVLAVIKEDLELYGTLVLTLLGGQISVNGYKPRKQEPLTIYSPKGLNWIFISPIKTKKPAKDEVNWAELNKNFTRAQLDRIQGSFQKQTNAIVLLQRNTGAQRMVENFGKHMTQNLFPQINSSNRPYHQSESLLHCLIQSSDLSRTLQVPQVWNKLKIQNTSRVIIAGGKGVGKSSLLRYLINRNLGQFPSLLLIDLDIGQPEIFVPQTVSCTLIDEPLLGPGFLFNKQPDHAYVVGHTHIVMCAEQYARAFIELIQIVQKDAKYANIPWLINTMGYNKGFGTELMALLVDRIRPTDLVQIASPIPINNFDSPLEWSSLSQLKPIIFTADEFRVKNLPKYTLHKLLSAVPPKERGTWSLSAKDMRYSNILARLSSCFAGNGKSLTDCSPLKVPLESLKIIHVTSKDYSREELIYGMDANVIYLCHQGAGLPRCLGIGVVRAIDYKRKEMFLIPAMPLQRMSLVNCVVLGGEVTLPQGYFKDQGQGVVSSVPYVFILDDSKASKSIQQIYHRKPAFLGVPVNQRN</sequence>
<feature type="compositionally biased region" description="Polar residues" evidence="10">
    <location>
        <begin position="139"/>
        <end position="153"/>
    </location>
</feature>
<keyword evidence="3" id="KW-0698">rRNA processing</keyword>
<dbReference type="Pfam" id="PF16575">
    <property type="entry name" value="CLP1_P"/>
    <property type="match status" value="1"/>
</dbReference>
<feature type="compositionally biased region" description="Basic and acidic residues" evidence="10">
    <location>
        <begin position="221"/>
        <end position="231"/>
    </location>
</feature>
<feature type="domain" description="NOL9 C-terminal" evidence="13">
    <location>
        <begin position="944"/>
        <end position="1032"/>
    </location>
</feature>
<evidence type="ECO:0000313" key="14">
    <source>
        <dbReference type="EnsemblMetazoa" id="XP_016985351.1"/>
    </source>
</evidence>
<dbReference type="OrthoDB" id="2405412at2759"/>
<dbReference type="RefSeq" id="XP_016985351.1">
    <property type="nucleotide sequence ID" value="XM_017129862.1"/>
</dbReference>
<gene>
    <name evidence="16" type="primary">LOC108048910</name>
    <name evidence="14" type="synonym">108048910</name>
</gene>
<dbReference type="InterPro" id="IPR057573">
    <property type="entry name" value="NOL9_N"/>
</dbReference>
<feature type="region of interest" description="Disordered" evidence="10">
    <location>
        <begin position="206"/>
        <end position="231"/>
    </location>
</feature>
<dbReference type="SUPFAM" id="SSF52540">
    <property type="entry name" value="P-loop containing nucleoside triphosphate hydrolases"/>
    <property type="match status" value="1"/>
</dbReference>
<evidence type="ECO:0000313" key="16">
    <source>
        <dbReference type="RefSeq" id="XP_016985351.1"/>
    </source>
</evidence>
<keyword evidence="4" id="KW-0808">Transferase</keyword>
<name>A0A6P4FJ61_DRORH</name>
<reference evidence="14" key="3">
    <citation type="submission" date="2025-05" db="UniProtKB">
        <authorList>
            <consortium name="EnsemblMetazoa"/>
        </authorList>
    </citation>
    <scope>IDENTIFICATION</scope>
</reference>
<dbReference type="GeneID" id="108048910"/>
<dbReference type="GO" id="GO:0051731">
    <property type="term" value="F:polynucleotide 5'-hydroxyl-kinase activity"/>
    <property type="evidence" value="ECO:0007669"/>
    <property type="project" value="InterPro"/>
</dbReference>
<dbReference type="Gene3D" id="3.40.50.300">
    <property type="entry name" value="P-loop containing nucleotide triphosphate hydrolases"/>
    <property type="match status" value="1"/>
</dbReference>
<dbReference type="Pfam" id="PF24419">
    <property type="entry name" value="Cupin_NOL9"/>
    <property type="match status" value="1"/>
</dbReference>
<dbReference type="Proteomes" id="UP001652680">
    <property type="component" value="Unassembled WGS sequence"/>
</dbReference>
<dbReference type="PANTHER" id="PTHR12755">
    <property type="entry name" value="CLEAVAGE/POLYADENYLATION FACTOR IA SUBUNIT CLP1P"/>
    <property type="match status" value="1"/>
</dbReference>
<feature type="domain" description="Clp1 P-loop" evidence="11">
    <location>
        <begin position="727"/>
        <end position="859"/>
    </location>
</feature>
<protein>
    <recommendedName>
        <fullName evidence="9">Polynucleotide 5'-hydroxyl-kinase NOL9</fullName>
    </recommendedName>
</protein>
<accession>A0A6P4FJ61</accession>
<feature type="compositionally biased region" description="Polar residues" evidence="10">
    <location>
        <begin position="42"/>
        <end position="54"/>
    </location>
</feature>
<dbReference type="GO" id="GO:0005730">
    <property type="term" value="C:nucleolus"/>
    <property type="evidence" value="ECO:0007669"/>
    <property type="project" value="UniProtKB-SubCell"/>
</dbReference>
<evidence type="ECO:0000256" key="1">
    <source>
        <dbReference type="ARBA" id="ARBA00004604"/>
    </source>
</evidence>
<evidence type="ECO:0000256" key="3">
    <source>
        <dbReference type="ARBA" id="ARBA00022552"/>
    </source>
</evidence>
<evidence type="ECO:0000256" key="6">
    <source>
        <dbReference type="ARBA" id="ARBA00022777"/>
    </source>
</evidence>
<reference evidence="16" key="2">
    <citation type="submission" date="2025-04" db="UniProtKB">
        <authorList>
            <consortium name="RefSeq"/>
        </authorList>
    </citation>
    <scope>IDENTIFICATION</scope>
</reference>
<feature type="region of interest" description="Disordered" evidence="10">
    <location>
        <begin position="311"/>
        <end position="390"/>
    </location>
</feature>
<evidence type="ECO:0000256" key="10">
    <source>
        <dbReference type="SAM" id="MobiDB-lite"/>
    </source>
</evidence>
<feature type="region of interest" description="Disordered" evidence="10">
    <location>
        <begin position="20"/>
        <end position="154"/>
    </location>
</feature>
<comment type="similarity">
    <text evidence="2">Belongs to the Clp1 family. NOL9/GRC3 subfamily.</text>
</comment>
<feature type="compositionally biased region" description="Acidic residues" evidence="10">
    <location>
        <begin position="318"/>
        <end position="385"/>
    </location>
</feature>
<dbReference type="PANTHER" id="PTHR12755:SF3">
    <property type="entry name" value="POLYNUCLEOTIDE 5'-HYDROXYL-KINASE NOL9"/>
    <property type="match status" value="1"/>
</dbReference>
<dbReference type="InterPro" id="IPR057570">
    <property type="entry name" value="NOL9_C"/>
</dbReference>
<evidence type="ECO:0000259" key="11">
    <source>
        <dbReference type="Pfam" id="PF16575"/>
    </source>
</evidence>
<dbReference type="InterPro" id="IPR032319">
    <property type="entry name" value="CLP1_P"/>
</dbReference>